<comment type="caution">
    <text evidence="1">The sequence shown here is derived from an EMBL/GenBank/DDBJ whole genome shotgun (WGS) entry which is preliminary data.</text>
</comment>
<organism evidence="1 2">
    <name type="scientific">Papaver nudicaule</name>
    <name type="common">Iceland poppy</name>
    <dbReference type="NCBI Taxonomy" id="74823"/>
    <lineage>
        <taxon>Eukaryota</taxon>
        <taxon>Viridiplantae</taxon>
        <taxon>Streptophyta</taxon>
        <taxon>Embryophyta</taxon>
        <taxon>Tracheophyta</taxon>
        <taxon>Spermatophyta</taxon>
        <taxon>Magnoliopsida</taxon>
        <taxon>Ranunculales</taxon>
        <taxon>Papaveraceae</taxon>
        <taxon>Papaveroideae</taxon>
        <taxon>Papaver</taxon>
    </lineage>
</organism>
<evidence type="ECO:0000313" key="1">
    <source>
        <dbReference type="EMBL" id="MCL7027303.1"/>
    </source>
</evidence>
<name>A0AA41V7I3_PAPNU</name>
<evidence type="ECO:0000313" key="2">
    <source>
        <dbReference type="Proteomes" id="UP001177140"/>
    </source>
</evidence>
<dbReference type="Proteomes" id="UP001177140">
    <property type="component" value="Unassembled WGS sequence"/>
</dbReference>
<reference evidence="1" key="1">
    <citation type="submission" date="2022-03" db="EMBL/GenBank/DDBJ databases">
        <title>A functionally conserved STORR gene fusion in Papaver species that diverged 16.8 million years ago.</title>
        <authorList>
            <person name="Catania T."/>
        </authorList>
    </citation>
    <scope>NUCLEOTIDE SEQUENCE</scope>
    <source>
        <strain evidence="1">S-191538</strain>
    </source>
</reference>
<proteinExistence type="predicted"/>
<protein>
    <submittedName>
        <fullName evidence="1">Uncharacterized protein</fullName>
    </submittedName>
</protein>
<gene>
    <name evidence="1" type="ORF">MKW94_014287</name>
</gene>
<dbReference type="EMBL" id="JAJJMA010066685">
    <property type="protein sequence ID" value="MCL7027303.1"/>
    <property type="molecule type" value="Genomic_DNA"/>
</dbReference>
<keyword evidence="2" id="KW-1185">Reference proteome</keyword>
<accession>A0AA41V7I3</accession>
<sequence length="59" mass="6725">MISDGFLPWSLESASKVSIPRFVFDGVIFNVDPSFPDTKLTMKDFEPEFVHSEPGEQFQ</sequence>
<dbReference type="AlphaFoldDB" id="A0AA41V7I3"/>